<dbReference type="PANTHER" id="PTHR42844">
    <property type="entry name" value="DIHYDRONEOPTERIN ALDOLASE 1-RELATED"/>
    <property type="match status" value="1"/>
</dbReference>
<comment type="catalytic activity">
    <reaction evidence="1 7">
        <text>7,8-dihydroneopterin = 6-hydroxymethyl-7,8-dihydropterin + glycolaldehyde</text>
        <dbReference type="Rhea" id="RHEA:10540"/>
        <dbReference type="ChEBI" id="CHEBI:17001"/>
        <dbReference type="ChEBI" id="CHEBI:17071"/>
        <dbReference type="ChEBI" id="CHEBI:44841"/>
        <dbReference type="EC" id="4.1.2.25"/>
    </reaction>
</comment>
<dbReference type="CDD" id="cd00534">
    <property type="entry name" value="DHNA_DHNTPE"/>
    <property type="match status" value="1"/>
</dbReference>
<evidence type="ECO:0000256" key="3">
    <source>
        <dbReference type="ARBA" id="ARBA00005708"/>
    </source>
</evidence>
<dbReference type="EMBL" id="JBHLXE010000108">
    <property type="protein sequence ID" value="MFC0180765.1"/>
    <property type="molecule type" value="Genomic_DNA"/>
</dbReference>
<reference evidence="9 10" key="1">
    <citation type="submission" date="2024-09" db="EMBL/GenBank/DDBJ databases">
        <authorList>
            <person name="Sun Q."/>
            <person name="Mori K."/>
        </authorList>
    </citation>
    <scope>NUCLEOTIDE SEQUENCE [LARGE SCALE GENOMIC DNA]</scope>
    <source>
        <strain evidence="9 10">CCM 8545</strain>
    </source>
</reference>
<comment type="function">
    <text evidence="7">Catalyzes the conversion of 7,8-dihydroneopterin to 6-hydroxymethyl-7,8-dihydropterin.</text>
</comment>
<evidence type="ECO:0000256" key="7">
    <source>
        <dbReference type="RuleBase" id="RU362079"/>
    </source>
</evidence>
<dbReference type="EC" id="4.1.2.25" evidence="7"/>
<organism evidence="9 10">
    <name type="scientific">Thorsellia kenyensis</name>
    <dbReference type="NCBI Taxonomy" id="1549888"/>
    <lineage>
        <taxon>Bacteria</taxon>
        <taxon>Pseudomonadati</taxon>
        <taxon>Pseudomonadota</taxon>
        <taxon>Gammaproteobacteria</taxon>
        <taxon>Enterobacterales</taxon>
        <taxon>Thorselliaceae</taxon>
        <taxon>Thorsellia</taxon>
    </lineage>
</organism>
<evidence type="ECO:0000313" key="9">
    <source>
        <dbReference type="EMBL" id="MFC0180765.1"/>
    </source>
</evidence>
<sequence length="132" mass="15078">MRRVITPEQLKFFDTVFIESLVALATIGIYDWEKEIKQRLELDIVMYWDNQKGGNSDDVNDCLDYAAISQCVLDYINQRQFGLIERVAEEIAKLLVLQYQLPAVEVTVKKPTAVPSAMSVGVSVFRTLQAYQ</sequence>
<comment type="caution">
    <text evidence="9">The sequence shown here is derived from an EMBL/GenBank/DDBJ whole genome shotgun (WGS) entry which is preliminary data.</text>
</comment>
<name>A0ABV6CCP8_9GAMM</name>
<dbReference type="Proteomes" id="UP001589758">
    <property type="component" value="Unassembled WGS sequence"/>
</dbReference>
<dbReference type="Pfam" id="PF02152">
    <property type="entry name" value="FolB"/>
    <property type="match status" value="1"/>
</dbReference>
<gene>
    <name evidence="9" type="primary">folB</name>
    <name evidence="9" type="ORF">ACFFIT_11850</name>
</gene>
<dbReference type="InterPro" id="IPR043133">
    <property type="entry name" value="GTP-CH-I_C/QueF"/>
</dbReference>
<comment type="similarity">
    <text evidence="3 7">Belongs to the DHNA family.</text>
</comment>
<evidence type="ECO:0000256" key="5">
    <source>
        <dbReference type="ARBA" id="ARBA00022909"/>
    </source>
</evidence>
<dbReference type="SUPFAM" id="SSF55620">
    <property type="entry name" value="Tetrahydrobiopterin biosynthesis enzymes-like"/>
    <property type="match status" value="1"/>
</dbReference>
<dbReference type="NCBIfam" id="TIGR00526">
    <property type="entry name" value="folB_dom"/>
    <property type="match status" value="1"/>
</dbReference>
<evidence type="ECO:0000259" key="8">
    <source>
        <dbReference type="SMART" id="SM00905"/>
    </source>
</evidence>
<evidence type="ECO:0000313" key="10">
    <source>
        <dbReference type="Proteomes" id="UP001589758"/>
    </source>
</evidence>
<keyword evidence="6 7" id="KW-0456">Lyase</keyword>
<keyword evidence="10" id="KW-1185">Reference proteome</keyword>
<evidence type="ECO:0000256" key="2">
    <source>
        <dbReference type="ARBA" id="ARBA00005013"/>
    </source>
</evidence>
<protein>
    <recommendedName>
        <fullName evidence="7">7,8-dihydroneopterin aldolase</fullName>
        <ecNumber evidence="7">4.1.2.25</ecNumber>
    </recommendedName>
</protein>
<dbReference type="GO" id="GO:0004150">
    <property type="term" value="F:dihydroneopterin aldolase activity"/>
    <property type="evidence" value="ECO:0007669"/>
    <property type="project" value="UniProtKB-EC"/>
</dbReference>
<evidence type="ECO:0000256" key="6">
    <source>
        <dbReference type="ARBA" id="ARBA00023239"/>
    </source>
</evidence>
<accession>A0ABV6CCP8</accession>
<evidence type="ECO:0000256" key="1">
    <source>
        <dbReference type="ARBA" id="ARBA00001353"/>
    </source>
</evidence>
<dbReference type="Gene3D" id="3.30.1130.10">
    <property type="match status" value="1"/>
</dbReference>
<dbReference type="NCBIfam" id="TIGR00525">
    <property type="entry name" value="folB"/>
    <property type="match status" value="1"/>
</dbReference>
<keyword evidence="5 7" id="KW-0289">Folate biosynthesis</keyword>
<dbReference type="InterPro" id="IPR006156">
    <property type="entry name" value="Dihydroneopterin_aldolase"/>
</dbReference>
<dbReference type="SMART" id="SM00905">
    <property type="entry name" value="FolB"/>
    <property type="match status" value="1"/>
</dbReference>
<feature type="domain" description="Dihydroneopterin aldolase/epimerase" evidence="8">
    <location>
        <begin position="16"/>
        <end position="126"/>
    </location>
</feature>
<dbReference type="InterPro" id="IPR006157">
    <property type="entry name" value="FolB_dom"/>
</dbReference>
<dbReference type="PANTHER" id="PTHR42844:SF1">
    <property type="entry name" value="DIHYDRONEOPTERIN ALDOLASE 1-RELATED"/>
    <property type="match status" value="1"/>
</dbReference>
<comment type="pathway">
    <text evidence="2 7">Cofactor biosynthesis; tetrahydrofolate biosynthesis; 2-amino-4-hydroxy-6-hydroxymethyl-7,8-dihydropteridine diphosphate from 7,8-dihydroneopterin triphosphate: step 3/4.</text>
</comment>
<proteinExistence type="inferred from homology"/>
<dbReference type="RefSeq" id="WP_385877901.1">
    <property type="nucleotide sequence ID" value="NZ_JBHLXE010000108.1"/>
</dbReference>
<evidence type="ECO:0000256" key="4">
    <source>
        <dbReference type="ARBA" id="ARBA00011823"/>
    </source>
</evidence>
<comment type="subunit">
    <text evidence="4">Homooctamer.</text>
</comment>